<evidence type="ECO:0008006" key="3">
    <source>
        <dbReference type="Google" id="ProtNLM"/>
    </source>
</evidence>
<dbReference type="GO" id="GO:0030975">
    <property type="term" value="F:thiamine binding"/>
    <property type="evidence" value="ECO:0007669"/>
    <property type="project" value="TreeGrafter"/>
</dbReference>
<dbReference type="SUPFAM" id="SSF53850">
    <property type="entry name" value="Periplasmic binding protein-like II"/>
    <property type="match status" value="1"/>
</dbReference>
<dbReference type="GO" id="GO:0030976">
    <property type="term" value="F:thiamine pyrophosphate binding"/>
    <property type="evidence" value="ECO:0007669"/>
    <property type="project" value="TreeGrafter"/>
</dbReference>
<feature type="non-terminal residue" evidence="2">
    <location>
        <position position="1"/>
    </location>
</feature>
<comment type="caution">
    <text evidence="2">The sequence shown here is derived from an EMBL/GenBank/DDBJ whole genome shotgun (WGS) entry which is preliminary data.</text>
</comment>
<dbReference type="Pfam" id="PF13416">
    <property type="entry name" value="SBP_bac_8"/>
    <property type="match status" value="1"/>
</dbReference>
<evidence type="ECO:0000256" key="1">
    <source>
        <dbReference type="ARBA" id="ARBA00022729"/>
    </source>
</evidence>
<reference evidence="2" key="1">
    <citation type="journal article" date="2014" name="Front. Microbiol.">
        <title>High frequency of phylogenetically diverse reductive dehalogenase-homologous genes in deep subseafloor sedimentary metagenomes.</title>
        <authorList>
            <person name="Kawai M."/>
            <person name="Futagami T."/>
            <person name="Toyoda A."/>
            <person name="Takaki Y."/>
            <person name="Nishi S."/>
            <person name="Hori S."/>
            <person name="Arai W."/>
            <person name="Tsubouchi T."/>
            <person name="Morono Y."/>
            <person name="Uchiyama I."/>
            <person name="Ito T."/>
            <person name="Fujiyama A."/>
            <person name="Inagaki F."/>
            <person name="Takami H."/>
        </authorList>
    </citation>
    <scope>NUCLEOTIDE SEQUENCE</scope>
    <source>
        <strain evidence="2">Expedition CK06-06</strain>
    </source>
</reference>
<keyword evidence="1" id="KW-0732">Signal</keyword>
<dbReference type="PANTHER" id="PTHR30006">
    <property type="entry name" value="THIAMINE-BINDING PERIPLASMIC PROTEIN-RELATED"/>
    <property type="match status" value="1"/>
</dbReference>
<gene>
    <name evidence="2" type="ORF">S06H3_25847</name>
</gene>
<proteinExistence type="predicted"/>
<dbReference type="Gene3D" id="3.40.190.10">
    <property type="entry name" value="Periplasmic binding protein-like II"/>
    <property type="match status" value="2"/>
</dbReference>
<sequence>ILQGAIQIYGFNKGLTGREAEEAGFQYLGELNKNIHHYTKSGFAPGELVGRGEFMLGMTQEQSVWLRMKEDYPIVWGPLKEGFPYGGSFAYILKGTKEVYTCQKIIDFLGTPEILRLYADAGSYVTKDPTIIPAVYGDKLPTYVSNFNEEWFTKEKKRLLTEWEERIAGEAL</sequence>
<dbReference type="EMBL" id="BARV01014898">
    <property type="protein sequence ID" value="GAI24537.1"/>
    <property type="molecule type" value="Genomic_DNA"/>
</dbReference>
<dbReference type="PANTHER" id="PTHR30006:SF2">
    <property type="entry name" value="ABC TRANSPORTER SUBSTRATE-BINDING PROTEIN"/>
    <property type="match status" value="1"/>
</dbReference>
<organism evidence="2">
    <name type="scientific">marine sediment metagenome</name>
    <dbReference type="NCBI Taxonomy" id="412755"/>
    <lineage>
        <taxon>unclassified sequences</taxon>
        <taxon>metagenomes</taxon>
        <taxon>ecological metagenomes</taxon>
    </lineage>
</organism>
<protein>
    <recommendedName>
        <fullName evidence="3">Extracellular solute-binding protein</fullName>
    </recommendedName>
</protein>
<dbReference type="InterPro" id="IPR006059">
    <property type="entry name" value="SBP"/>
</dbReference>
<name>X1LYV4_9ZZZZ</name>
<dbReference type="AlphaFoldDB" id="X1LYV4"/>
<dbReference type="GO" id="GO:0030288">
    <property type="term" value="C:outer membrane-bounded periplasmic space"/>
    <property type="evidence" value="ECO:0007669"/>
    <property type="project" value="TreeGrafter"/>
</dbReference>
<evidence type="ECO:0000313" key="2">
    <source>
        <dbReference type="EMBL" id="GAI24537.1"/>
    </source>
</evidence>
<dbReference type="GO" id="GO:0015888">
    <property type="term" value="P:thiamine transport"/>
    <property type="evidence" value="ECO:0007669"/>
    <property type="project" value="TreeGrafter"/>
</dbReference>
<accession>X1LYV4</accession>